<comment type="caution">
    <text evidence="15">The sequence shown here is derived from an EMBL/GenBank/DDBJ whole genome shotgun (WGS) entry which is preliminary data.</text>
</comment>
<keyword evidence="9" id="KW-0067">ATP-binding</keyword>
<dbReference type="SUPFAM" id="SSF47384">
    <property type="entry name" value="Homodimeric domain of signal transducing histidine kinase"/>
    <property type="match status" value="1"/>
</dbReference>
<name>A0A2I0QR09_9BACI</name>
<keyword evidence="5" id="KW-0597">Phosphoprotein</keyword>
<keyword evidence="8 15" id="KW-0418">Kinase</keyword>
<feature type="domain" description="Histidine kinase" evidence="13">
    <location>
        <begin position="254"/>
        <end position="469"/>
    </location>
</feature>
<dbReference type="GO" id="GO:0005886">
    <property type="term" value="C:plasma membrane"/>
    <property type="evidence" value="ECO:0007669"/>
    <property type="project" value="UniProtKB-SubCell"/>
</dbReference>
<dbReference type="Pfam" id="PF00672">
    <property type="entry name" value="HAMP"/>
    <property type="match status" value="1"/>
</dbReference>
<dbReference type="CDD" id="cd00075">
    <property type="entry name" value="HATPase"/>
    <property type="match status" value="1"/>
</dbReference>
<dbReference type="SMART" id="SM00387">
    <property type="entry name" value="HATPase_c"/>
    <property type="match status" value="1"/>
</dbReference>
<dbReference type="PROSITE" id="PS50885">
    <property type="entry name" value="HAMP"/>
    <property type="match status" value="1"/>
</dbReference>
<evidence type="ECO:0000256" key="7">
    <source>
        <dbReference type="ARBA" id="ARBA00022741"/>
    </source>
</evidence>
<dbReference type="PROSITE" id="PS50109">
    <property type="entry name" value="HIS_KIN"/>
    <property type="match status" value="1"/>
</dbReference>
<dbReference type="CDD" id="cd06225">
    <property type="entry name" value="HAMP"/>
    <property type="match status" value="1"/>
</dbReference>
<keyword evidence="10" id="KW-0902">Two-component regulatory system</keyword>
<evidence type="ECO:0000256" key="6">
    <source>
        <dbReference type="ARBA" id="ARBA00022679"/>
    </source>
</evidence>
<dbReference type="InterPro" id="IPR003661">
    <property type="entry name" value="HisK_dim/P_dom"/>
</dbReference>
<evidence type="ECO:0000313" key="16">
    <source>
        <dbReference type="Proteomes" id="UP000243524"/>
    </source>
</evidence>
<organism evidence="15 16">
    <name type="scientific">Halalkalibacillus sediminis</name>
    <dbReference type="NCBI Taxonomy" id="2018042"/>
    <lineage>
        <taxon>Bacteria</taxon>
        <taxon>Bacillati</taxon>
        <taxon>Bacillota</taxon>
        <taxon>Bacilli</taxon>
        <taxon>Bacillales</taxon>
        <taxon>Bacillaceae</taxon>
        <taxon>Halalkalibacillus</taxon>
    </lineage>
</organism>
<dbReference type="EMBL" id="PJNH01000004">
    <property type="protein sequence ID" value="PKR76759.1"/>
    <property type="molecule type" value="Genomic_DNA"/>
</dbReference>
<evidence type="ECO:0000256" key="11">
    <source>
        <dbReference type="ARBA" id="ARBA00023136"/>
    </source>
</evidence>
<dbReference type="InterPro" id="IPR003660">
    <property type="entry name" value="HAMP_dom"/>
</dbReference>
<dbReference type="RefSeq" id="WP_101332509.1">
    <property type="nucleotide sequence ID" value="NZ_PJNH01000004.1"/>
</dbReference>
<keyword evidence="4" id="KW-1003">Cell membrane</keyword>
<dbReference type="FunFam" id="1.10.287.130:FF:000001">
    <property type="entry name" value="Two-component sensor histidine kinase"/>
    <property type="match status" value="1"/>
</dbReference>
<dbReference type="PANTHER" id="PTHR44936:SF10">
    <property type="entry name" value="SENSOR PROTEIN RSTB"/>
    <property type="match status" value="1"/>
</dbReference>
<dbReference type="SUPFAM" id="SSF55874">
    <property type="entry name" value="ATPase domain of HSP90 chaperone/DNA topoisomerase II/histidine kinase"/>
    <property type="match status" value="1"/>
</dbReference>
<proteinExistence type="predicted"/>
<dbReference type="EC" id="2.7.13.3" evidence="3"/>
<dbReference type="Proteomes" id="UP000243524">
    <property type="component" value="Unassembled WGS sequence"/>
</dbReference>
<dbReference type="Pfam" id="PF02518">
    <property type="entry name" value="HATPase_c"/>
    <property type="match status" value="1"/>
</dbReference>
<evidence type="ECO:0000256" key="12">
    <source>
        <dbReference type="SAM" id="Phobius"/>
    </source>
</evidence>
<dbReference type="InterPro" id="IPR005467">
    <property type="entry name" value="His_kinase_dom"/>
</dbReference>
<sequence length="469" mass="53084">MKTNNKKIPIQRYLTSRYLVTLFIGLIVVALISAWWIRSQTLENRLSMLEFMAEETASQLTGEDEQRIPPNSELRQFLDERGRFMNMDSDPALYIVNARGSILFSNFPAGQTNRQLSRSLLTNNDDRQLIETDSEEVYVVKKPVQVESTVLGWVVFVESKANLAQVNQEYRQLSIMLISLALIGAAVIYFLSRKISRPIKDVAGAAEQVKEGNYDIDLPENIKAEEIDELVRSFKEMSQKLKQLESLRTELLAGVTHELKTPVTSINGMIQALNDGVVEGEEAKEFLRISLNETEKMKRMVEDLLAFNSFAANAIPVEHRYHEVNDLIKECVREWEISNDEPGLDIQMFLLGQPTDVRVDDMRVQQILTNLLTNAKQAIKGEGKISLNLTEEKETIEVQVTDNGQGIPEEEQPFIFERFYRGENKKYQIGGLGLGLPFSKMISNVLGGDLKLKGSSSEGTTFQLTLPKD</sequence>
<keyword evidence="7" id="KW-0547">Nucleotide-binding</keyword>
<feature type="domain" description="HAMP" evidence="14">
    <location>
        <begin position="193"/>
        <end position="246"/>
    </location>
</feature>
<comment type="catalytic activity">
    <reaction evidence="1">
        <text>ATP + protein L-histidine = ADP + protein N-phospho-L-histidine.</text>
        <dbReference type="EC" id="2.7.13.3"/>
    </reaction>
</comment>
<evidence type="ECO:0000313" key="15">
    <source>
        <dbReference type="EMBL" id="PKR76759.1"/>
    </source>
</evidence>
<evidence type="ECO:0000256" key="5">
    <source>
        <dbReference type="ARBA" id="ARBA00022553"/>
    </source>
</evidence>
<keyword evidence="12" id="KW-0812">Transmembrane</keyword>
<accession>A0A2I0QR09</accession>
<dbReference type="SMART" id="SM00388">
    <property type="entry name" value="HisKA"/>
    <property type="match status" value="1"/>
</dbReference>
<evidence type="ECO:0000256" key="2">
    <source>
        <dbReference type="ARBA" id="ARBA00004651"/>
    </source>
</evidence>
<evidence type="ECO:0000259" key="13">
    <source>
        <dbReference type="PROSITE" id="PS50109"/>
    </source>
</evidence>
<dbReference type="GO" id="GO:0005524">
    <property type="term" value="F:ATP binding"/>
    <property type="evidence" value="ECO:0007669"/>
    <property type="project" value="UniProtKB-KW"/>
</dbReference>
<evidence type="ECO:0000256" key="8">
    <source>
        <dbReference type="ARBA" id="ARBA00022777"/>
    </source>
</evidence>
<dbReference type="GO" id="GO:0000155">
    <property type="term" value="F:phosphorelay sensor kinase activity"/>
    <property type="evidence" value="ECO:0007669"/>
    <property type="project" value="InterPro"/>
</dbReference>
<evidence type="ECO:0000256" key="3">
    <source>
        <dbReference type="ARBA" id="ARBA00012438"/>
    </source>
</evidence>
<gene>
    <name evidence="15" type="ORF">CEY16_13140</name>
</gene>
<dbReference type="AlphaFoldDB" id="A0A2I0QR09"/>
<feature type="transmembrane region" description="Helical" evidence="12">
    <location>
        <begin position="173"/>
        <end position="191"/>
    </location>
</feature>
<dbReference type="InterPro" id="IPR004358">
    <property type="entry name" value="Sig_transdc_His_kin-like_C"/>
</dbReference>
<dbReference type="PRINTS" id="PR00344">
    <property type="entry name" value="BCTRLSENSOR"/>
</dbReference>
<dbReference type="Gene3D" id="1.10.287.130">
    <property type="match status" value="1"/>
</dbReference>
<keyword evidence="16" id="KW-1185">Reference proteome</keyword>
<dbReference type="InterPro" id="IPR036890">
    <property type="entry name" value="HATPase_C_sf"/>
</dbReference>
<evidence type="ECO:0000256" key="9">
    <source>
        <dbReference type="ARBA" id="ARBA00022840"/>
    </source>
</evidence>
<evidence type="ECO:0000259" key="14">
    <source>
        <dbReference type="PROSITE" id="PS50885"/>
    </source>
</evidence>
<evidence type="ECO:0000256" key="1">
    <source>
        <dbReference type="ARBA" id="ARBA00000085"/>
    </source>
</evidence>
<protein>
    <recommendedName>
        <fullName evidence="3">histidine kinase</fullName>
        <ecNumber evidence="3">2.7.13.3</ecNumber>
    </recommendedName>
</protein>
<evidence type="ECO:0000256" key="4">
    <source>
        <dbReference type="ARBA" id="ARBA00022475"/>
    </source>
</evidence>
<dbReference type="InterPro" id="IPR050980">
    <property type="entry name" value="2C_sensor_his_kinase"/>
</dbReference>
<keyword evidence="6" id="KW-0808">Transferase</keyword>
<dbReference type="Gene3D" id="3.30.565.10">
    <property type="entry name" value="Histidine kinase-like ATPase, C-terminal domain"/>
    <property type="match status" value="1"/>
</dbReference>
<dbReference type="InterPro" id="IPR036097">
    <property type="entry name" value="HisK_dim/P_sf"/>
</dbReference>
<comment type="subcellular location">
    <subcellularLocation>
        <location evidence="2">Cell membrane</location>
        <topology evidence="2">Multi-pass membrane protein</topology>
    </subcellularLocation>
</comment>
<dbReference type="SMART" id="SM00304">
    <property type="entry name" value="HAMP"/>
    <property type="match status" value="1"/>
</dbReference>
<dbReference type="Gene3D" id="6.10.340.10">
    <property type="match status" value="1"/>
</dbReference>
<dbReference type="OrthoDB" id="9813151at2"/>
<dbReference type="Pfam" id="PF00512">
    <property type="entry name" value="HisKA"/>
    <property type="match status" value="1"/>
</dbReference>
<keyword evidence="11 12" id="KW-0472">Membrane</keyword>
<reference evidence="15 16" key="1">
    <citation type="submission" date="2017-06" db="EMBL/GenBank/DDBJ databases">
        <title>the draft geome sequence of Illustriluteabacillus marina B3227.</title>
        <authorList>
            <person name="He R.-H."/>
            <person name="Du Z.-J."/>
        </authorList>
    </citation>
    <scope>NUCLEOTIDE SEQUENCE [LARGE SCALE GENOMIC DNA]</scope>
    <source>
        <strain evidence="15 16">B3227</strain>
    </source>
</reference>
<dbReference type="SUPFAM" id="SSF158472">
    <property type="entry name" value="HAMP domain-like"/>
    <property type="match status" value="1"/>
</dbReference>
<dbReference type="PANTHER" id="PTHR44936">
    <property type="entry name" value="SENSOR PROTEIN CREC"/>
    <property type="match status" value="1"/>
</dbReference>
<evidence type="ECO:0000256" key="10">
    <source>
        <dbReference type="ARBA" id="ARBA00023012"/>
    </source>
</evidence>
<dbReference type="CDD" id="cd00082">
    <property type="entry name" value="HisKA"/>
    <property type="match status" value="1"/>
</dbReference>
<feature type="transmembrane region" description="Helical" evidence="12">
    <location>
        <begin position="20"/>
        <end position="37"/>
    </location>
</feature>
<keyword evidence="12" id="KW-1133">Transmembrane helix</keyword>
<dbReference type="InterPro" id="IPR003594">
    <property type="entry name" value="HATPase_dom"/>
</dbReference>